<comment type="caution">
    <text evidence="1">The sequence shown here is derived from an EMBL/GenBank/DDBJ whole genome shotgun (WGS) entry which is preliminary data.</text>
</comment>
<keyword evidence="2" id="KW-1185">Reference proteome</keyword>
<evidence type="ECO:0000313" key="2">
    <source>
        <dbReference type="Proteomes" id="UP001596353"/>
    </source>
</evidence>
<reference evidence="2" key="1">
    <citation type="journal article" date="2019" name="Int. J. Syst. Evol. Microbiol.">
        <title>The Global Catalogue of Microorganisms (GCM) 10K type strain sequencing project: providing services to taxonomists for standard genome sequencing and annotation.</title>
        <authorList>
            <consortium name="The Broad Institute Genomics Platform"/>
            <consortium name="The Broad Institute Genome Sequencing Center for Infectious Disease"/>
            <person name="Wu L."/>
            <person name="Ma J."/>
        </authorList>
    </citation>
    <scope>NUCLEOTIDE SEQUENCE [LARGE SCALE GENOMIC DNA]</scope>
    <source>
        <strain evidence="2">CCUG 66188</strain>
    </source>
</reference>
<dbReference type="InterPro" id="IPR021848">
    <property type="entry name" value="HODM_asu-like"/>
</dbReference>
<dbReference type="Pfam" id="PF11927">
    <property type="entry name" value="HODM_asu-like"/>
    <property type="match status" value="1"/>
</dbReference>
<protein>
    <submittedName>
        <fullName evidence="1">DUF3445 domain-containing protein</fullName>
    </submittedName>
</protein>
<gene>
    <name evidence="1" type="ORF">ACFQFQ_13910</name>
</gene>
<organism evidence="1 2">
    <name type="scientific">Sulfitobacter porphyrae</name>
    <dbReference type="NCBI Taxonomy" id="1246864"/>
    <lineage>
        <taxon>Bacteria</taxon>
        <taxon>Pseudomonadati</taxon>
        <taxon>Pseudomonadota</taxon>
        <taxon>Alphaproteobacteria</taxon>
        <taxon>Rhodobacterales</taxon>
        <taxon>Roseobacteraceae</taxon>
        <taxon>Sulfitobacter</taxon>
    </lineage>
</organism>
<sequence>MAPCAADDWLRVDETYGAQMGYRLALLAEKPQAVLWEPAASRDAALEVLEEALALLPGKGFAVHGDQVRCPDGREVALDRTAPLRTLGQLVQQDICVMDKQGDQHVLVAAVLCFPANWRLAEKAGRPLTDIHLPVDAYDAGIARRVQRLFDGVQVGLPLWRFNRLAYGDADLHQPARKDQGLVRRYERAERQCVVRMPRTRAVVFSIHTHVVRRAAG</sequence>
<dbReference type="Proteomes" id="UP001596353">
    <property type="component" value="Unassembled WGS sequence"/>
</dbReference>
<name>A0ABW2B586_9RHOB</name>
<dbReference type="EMBL" id="JBHSWG010000001">
    <property type="protein sequence ID" value="MFC6760331.1"/>
    <property type="molecule type" value="Genomic_DNA"/>
</dbReference>
<accession>A0ABW2B586</accession>
<proteinExistence type="predicted"/>
<evidence type="ECO:0000313" key="1">
    <source>
        <dbReference type="EMBL" id="MFC6760331.1"/>
    </source>
</evidence>